<dbReference type="AlphaFoldDB" id="A0A4Z2EIX0"/>
<evidence type="ECO:0000313" key="2">
    <source>
        <dbReference type="EMBL" id="TNN28806.1"/>
    </source>
</evidence>
<accession>A0A4Z2EIX0</accession>
<proteinExistence type="predicted"/>
<keyword evidence="3" id="KW-1185">Reference proteome</keyword>
<protein>
    <submittedName>
        <fullName evidence="2">Uncharacterized protein</fullName>
    </submittedName>
</protein>
<dbReference type="Proteomes" id="UP000314294">
    <property type="component" value="Unassembled WGS sequence"/>
</dbReference>
<evidence type="ECO:0000256" key="1">
    <source>
        <dbReference type="SAM" id="MobiDB-lite"/>
    </source>
</evidence>
<evidence type="ECO:0000313" key="3">
    <source>
        <dbReference type="Proteomes" id="UP000314294"/>
    </source>
</evidence>
<gene>
    <name evidence="2" type="ORF">EYF80_061048</name>
</gene>
<name>A0A4Z2EIX0_9TELE</name>
<organism evidence="2 3">
    <name type="scientific">Liparis tanakae</name>
    <name type="common">Tanaka's snailfish</name>
    <dbReference type="NCBI Taxonomy" id="230148"/>
    <lineage>
        <taxon>Eukaryota</taxon>
        <taxon>Metazoa</taxon>
        <taxon>Chordata</taxon>
        <taxon>Craniata</taxon>
        <taxon>Vertebrata</taxon>
        <taxon>Euteleostomi</taxon>
        <taxon>Actinopterygii</taxon>
        <taxon>Neopterygii</taxon>
        <taxon>Teleostei</taxon>
        <taxon>Neoteleostei</taxon>
        <taxon>Acanthomorphata</taxon>
        <taxon>Eupercaria</taxon>
        <taxon>Perciformes</taxon>
        <taxon>Cottioidei</taxon>
        <taxon>Cottales</taxon>
        <taxon>Liparidae</taxon>
        <taxon>Liparis</taxon>
    </lineage>
</organism>
<reference evidence="2 3" key="1">
    <citation type="submission" date="2019-03" db="EMBL/GenBank/DDBJ databases">
        <title>First draft genome of Liparis tanakae, snailfish: a comprehensive survey of snailfish specific genes.</title>
        <authorList>
            <person name="Kim W."/>
            <person name="Song I."/>
            <person name="Jeong J.-H."/>
            <person name="Kim D."/>
            <person name="Kim S."/>
            <person name="Ryu S."/>
            <person name="Song J.Y."/>
            <person name="Lee S.K."/>
        </authorList>
    </citation>
    <scope>NUCLEOTIDE SEQUENCE [LARGE SCALE GENOMIC DNA]</scope>
    <source>
        <tissue evidence="2">Muscle</tissue>
    </source>
</reference>
<dbReference type="EMBL" id="SRLO01006417">
    <property type="protein sequence ID" value="TNN28806.1"/>
    <property type="molecule type" value="Genomic_DNA"/>
</dbReference>
<comment type="caution">
    <text evidence="2">The sequence shown here is derived from an EMBL/GenBank/DDBJ whole genome shotgun (WGS) entry which is preliminary data.</text>
</comment>
<feature type="region of interest" description="Disordered" evidence="1">
    <location>
        <begin position="307"/>
        <end position="333"/>
    </location>
</feature>
<feature type="compositionally biased region" description="Basic residues" evidence="1">
    <location>
        <begin position="62"/>
        <end position="71"/>
    </location>
</feature>
<sequence length="333" mass="36391">MCVCVYVCVCVRSPDVLGGVPPLGGQLSALRVVDGRVEDGDAHVSVLQGAPRDSQPGEHAKNTPRTRRRRGNAAPYLVDVGVPHLGEEAEGRGGVRVVDRELDIGLSILQSSLGALKHTEVTTRMFRTRGTLLGPDRHVRPSHLHNREMDKVQLHSRSVYFRGIPGRFRHALHGLDSNAQNSFEKTRRRRNMADESRRALIGGPCAPRLRLERSRGSLSAPRGGSSCCGSSGVFVRPCWRVTPRELVVESHGLLRIILGLERGDSPPDMSLSSPPTDPGSVPTRRRSAGPPACLRLFIAPQLLRTSAKLTPKNERLRPGSEGFEQAVRVEEPP</sequence>
<feature type="compositionally biased region" description="Low complexity" evidence="1">
    <location>
        <begin position="264"/>
        <end position="274"/>
    </location>
</feature>
<feature type="region of interest" description="Disordered" evidence="1">
    <location>
        <begin position="47"/>
        <end position="73"/>
    </location>
</feature>
<feature type="region of interest" description="Disordered" evidence="1">
    <location>
        <begin position="264"/>
        <end position="289"/>
    </location>
</feature>